<dbReference type="Proteomes" id="UP000828390">
    <property type="component" value="Unassembled WGS sequence"/>
</dbReference>
<comment type="caution">
    <text evidence="1">The sequence shown here is derived from an EMBL/GenBank/DDBJ whole genome shotgun (WGS) entry which is preliminary data.</text>
</comment>
<gene>
    <name evidence="1" type="ORF">DPMN_030989</name>
</gene>
<sequence length="183" mass="20337">MNKVDIARGKSHTEFEEIIMKGYLEAVSNNQTGIHLKLSHYNINVDNIADSHALWKINKESVQSLVIDIPICNHKTSASDKSATSIEFDLSTCHKLETLHLGGDCIRIIDLSSSDPSVILIRFPLKNIFSTKTSDALRDRIAIKNIKLTNVKCTSTLLRSLLHFHIASQPVNHAAYTRSSGCV</sequence>
<reference evidence="1" key="2">
    <citation type="submission" date="2020-11" db="EMBL/GenBank/DDBJ databases">
        <authorList>
            <person name="McCartney M.A."/>
            <person name="Auch B."/>
            <person name="Kono T."/>
            <person name="Mallez S."/>
            <person name="Becker A."/>
            <person name="Gohl D.M."/>
            <person name="Silverstein K.A.T."/>
            <person name="Koren S."/>
            <person name="Bechman K.B."/>
            <person name="Herman A."/>
            <person name="Abrahante J.E."/>
            <person name="Garbe J."/>
        </authorList>
    </citation>
    <scope>NUCLEOTIDE SEQUENCE</scope>
    <source>
        <strain evidence="1">Duluth1</strain>
        <tissue evidence="1">Whole animal</tissue>
    </source>
</reference>
<keyword evidence="2" id="KW-1185">Reference proteome</keyword>
<dbReference type="AlphaFoldDB" id="A0A9D4M273"/>
<reference evidence="1" key="1">
    <citation type="journal article" date="2019" name="bioRxiv">
        <title>The Genome of the Zebra Mussel, Dreissena polymorpha: A Resource for Invasive Species Research.</title>
        <authorList>
            <person name="McCartney M.A."/>
            <person name="Auch B."/>
            <person name="Kono T."/>
            <person name="Mallez S."/>
            <person name="Zhang Y."/>
            <person name="Obille A."/>
            <person name="Becker A."/>
            <person name="Abrahante J.E."/>
            <person name="Garbe J."/>
            <person name="Badalamenti J.P."/>
            <person name="Herman A."/>
            <person name="Mangelson H."/>
            <person name="Liachko I."/>
            <person name="Sullivan S."/>
            <person name="Sone E.D."/>
            <person name="Koren S."/>
            <person name="Silverstein K.A.T."/>
            <person name="Beckman K.B."/>
            <person name="Gohl D.M."/>
        </authorList>
    </citation>
    <scope>NUCLEOTIDE SEQUENCE</scope>
    <source>
        <strain evidence="1">Duluth1</strain>
        <tissue evidence="1">Whole animal</tissue>
    </source>
</reference>
<evidence type="ECO:0000313" key="2">
    <source>
        <dbReference type="Proteomes" id="UP000828390"/>
    </source>
</evidence>
<name>A0A9D4M273_DREPO</name>
<accession>A0A9D4M273</accession>
<evidence type="ECO:0000313" key="1">
    <source>
        <dbReference type="EMBL" id="KAH3867852.1"/>
    </source>
</evidence>
<dbReference type="EMBL" id="JAIWYP010000002">
    <property type="protein sequence ID" value="KAH3867852.1"/>
    <property type="molecule type" value="Genomic_DNA"/>
</dbReference>
<protein>
    <submittedName>
        <fullName evidence="1">Uncharacterized protein</fullName>
    </submittedName>
</protein>
<proteinExistence type="predicted"/>
<organism evidence="1 2">
    <name type="scientific">Dreissena polymorpha</name>
    <name type="common">Zebra mussel</name>
    <name type="synonym">Mytilus polymorpha</name>
    <dbReference type="NCBI Taxonomy" id="45954"/>
    <lineage>
        <taxon>Eukaryota</taxon>
        <taxon>Metazoa</taxon>
        <taxon>Spiralia</taxon>
        <taxon>Lophotrochozoa</taxon>
        <taxon>Mollusca</taxon>
        <taxon>Bivalvia</taxon>
        <taxon>Autobranchia</taxon>
        <taxon>Heteroconchia</taxon>
        <taxon>Euheterodonta</taxon>
        <taxon>Imparidentia</taxon>
        <taxon>Neoheterodontei</taxon>
        <taxon>Myida</taxon>
        <taxon>Dreissenoidea</taxon>
        <taxon>Dreissenidae</taxon>
        <taxon>Dreissena</taxon>
    </lineage>
</organism>